<keyword evidence="3 5" id="KW-1133">Transmembrane helix</keyword>
<dbReference type="GO" id="GO:0016020">
    <property type="term" value="C:membrane"/>
    <property type="evidence" value="ECO:0007669"/>
    <property type="project" value="UniProtKB-SubCell"/>
</dbReference>
<comment type="subcellular location">
    <subcellularLocation>
        <location evidence="1">Membrane</location>
        <topology evidence="1">Multi-pass membrane protein</topology>
    </subcellularLocation>
</comment>
<dbReference type="EMBL" id="MFGW01000205">
    <property type="protein sequence ID" value="OGF59931.1"/>
    <property type="molecule type" value="Genomic_DNA"/>
</dbReference>
<keyword evidence="4 5" id="KW-0472">Membrane</keyword>
<evidence type="ECO:0000256" key="1">
    <source>
        <dbReference type="ARBA" id="ARBA00004141"/>
    </source>
</evidence>
<dbReference type="Proteomes" id="UP000178943">
    <property type="component" value="Unassembled WGS sequence"/>
</dbReference>
<dbReference type="Pfam" id="PF04893">
    <property type="entry name" value="Yip1"/>
    <property type="match status" value="1"/>
</dbReference>
<feature type="transmembrane region" description="Helical" evidence="5">
    <location>
        <begin position="119"/>
        <end position="152"/>
    </location>
</feature>
<dbReference type="InterPro" id="IPR006977">
    <property type="entry name" value="Yip1_dom"/>
</dbReference>
<evidence type="ECO:0000256" key="4">
    <source>
        <dbReference type="ARBA" id="ARBA00023136"/>
    </source>
</evidence>
<dbReference type="AlphaFoldDB" id="A0A1F5VAI4"/>
<name>A0A1F5VAI4_9BACT</name>
<evidence type="ECO:0000259" key="6">
    <source>
        <dbReference type="Pfam" id="PF04893"/>
    </source>
</evidence>
<evidence type="ECO:0000256" key="3">
    <source>
        <dbReference type="ARBA" id="ARBA00022989"/>
    </source>
</evidence>
<comment type="caution">
    <text evidence="7">The sequence shown here is derived from an EMBL/GenBank/DDBJ whole genome shotgun (WGS) entry which is preliminary data.</text>
</comment>
<feature type="domain" description="Yip1" evidence="6">
    <location>
        <begin position="57"/>
        <end position="224"/>
    </location>
</feature>
<evidence type="ECO:0000256" key="5">
    <source>
        <dbReference type="SAM" id="Phobius"/>
    </source>
</evidence>
<feature type="transmembrane region" description="Helical" evidence="5">
    <location>
        <begin position="208"/>
        <end position="234"/>
    </location>
</feature>
<organism evidence="7 8">
    <name type="scientific">Candidatus Fischerbacteria bacterium RBG_13_37_8</name>
    <dbReference type="NCBI Taxonomy" id="1817863"/>
    <lineage>
        <taxon>Bacteria</taxon>
        <taxon>Candidatus Fischeribacteriota</taxon>
    </lineage>
</organism>
<feature type="transmembrane region" description="Helical" evidence="5">
    <location>
        <begin position="76"/>
        <end position="98"/>
    </location>
</feature>
<sequence>MKCTSCGHDFEQVEGIEFCPHCGARIEQVQVAKICAWEDRGKYGFVDALLKTWKESTINPARFFKTVPPRGNMWNAFFYGILISFIAGLFGYFWNFVFSFGSFRIPGAEASQFEHMFRGGFLILMIVLSPIFITIGFFIITAIFHLLLLIVGGAKEGFEATFKAVCYSQSPMIFQAVPLCGGLIAVIWSAVLYIVGLREIHKTTTGKAVFAVLFPLVLCFGLAIIASIAIIAAISSGKFKLPY</sequence>
<feature type="transmembrane region" description="Helical" evidence="5">
    <location>
        <begin position="172"/>
        <end position="196"/>
    </location>
</feature>
<dbReference type="STRING" id="1817863.A2Y62_07710"/>
<reference evidence="7 8" key="1">
    <citation type="journal article" date="2016" name="Nat. Commun.">
        <title>Thousands of microbial genomes shed light on interconnected biogeochemical processes in an aquifer system.</title>
        <authorList>
            <person name="Anantharaman K."/>
            <person name="Brown C.T."/>
            <person name="Hug L.A."/>
            <person name="Sharon I."/>
            <person name="Castelle C.J."/>
            <person name="Probst A.J."/>
            <person name="Thomas B.C."/>
            <person name="Singh A."/>
            <person name="Wilkins M.J."/>
            <person name="Karaoz U."/>
            <person name="Brodie E.L."/>
            <person name="Williams K.H."/>
            <person name="Hubbard S.S."/>
            <person name="Banfield J.F."/>
        </authorList>
    </citation>
    <scope>NUCLEOTIDE SEQUENCE [LARGE SCALE GENOMIC DNA]</scope>
</reference>
<keyword evidence="2 5" id="KW-0812">Transmembrane</keyword>
<proteinExistence type="predicted"/>
<accession>A0A1F5VAI4</accession>
<gene>
    <name evidence="7" type="ORF">A2Y62_07710</name>
</gene>
<protein>
    <recommendedName>
        <fullName evidence="6">Yip1 domain-containing protein</fullName>
    </recommendedName>
</protein>
<evidence type="ECO:0000313" key="8">
    <source>
        <dbReference type="Proteomes" id="UP000178943"/>
    </source>
</evidence>
<evidence type="ECO:0000313" key="7">
    <source>
        <dbReference type="EMBL" id="OGF59931.1"/>
    </source>
</evidence>
<evidence type="ECO:0000256" key="2">
    <source>
        <dbReference type="ARBA" id="ARBA00022692"/>
    </source>
</evidence>